<dbReference type="RefSeq" id="WP_099155424.1">
    <property type="nucleotide sequence ID" value="NZ_PDUD01000061.1"/>
</dbReference>
<dbReference type="GO" id="GO:0016787">
    <property type="term" value="F:hydrolase activity"/>
    <property type="evidence" value="ECO:0007669"/>
    <property type="project" value="InterPro"/>
</dbReference>
<accession>A0A2D0MY22</accession>
<gene>
    <name evidence="3" type="ORF">CRP01_38460</name>
</gene>
<dbReference type="Pfam" id="PF06439">
    <property type="entry name" value="3keto-disac_hyd"/>
    <property type="match status" value="2"/>
</dbReference>
<organism evidence="3 4">
    <name type="scientific">Flavilitoribacter nigricans (strain ATCC 23147 / DSM 23189 / NBRC 102662 / NCIMB 1420 / SS-2)</name>
    <name type="common">Lewinella nigricans</name>
    <dbReference type="NCBI Taxonomy" id="1122177"/>
    <lineage>
        <taxon>Bacteria</taxon>
        <taxon>Pseudomonadati</taxon>
        <taxon>Bacteroidota</taxon>
        <taxon>Saprospiria</taxon>
        <taxon>Saprospirales</taxon>
        <taxon>Lewinellaceae</taxon>
        <taxon>Flavilitoribacter</taxon>
    </lineage>
</organism>
<sequence length="458" mass="51788">MRKSCLLLLGCLFAFGLQAQNDGWTEMFNGKDLDGWKKLNGEAEYHVEDGVLVGVSKDNTPNTFLTNGKTYGDFILEFEVLVEPPLNSGVQFRSLSKEDYRNGRVHGYQVEIDPSTRAWSGGIYDEARRGWLYPLANNEAGRKAFVNGQWNKYRVEAIGSELRTWVNGVNTANLNDDMTSEGMILFQVHSIGKNKDLIGKEVRWRNIRIKTDDLEASRMDIAPYAAEINMIPNTLTDYEKRKGWRMLFDGKTTDGWRSARGQKFPDRGWKVEDGVLTVLETGGAESEAGGDIITEEIFGNFELILDFKITEGANSGIKYFVDPELNKGPGSSIGPEYQILDDEKHPDAKMGVSSNRTLGSLYDLITASNLSVPGNRKPFRGVGEWNRARIVAKDNKVEHWLNGNKIVEYERGTQMWRGLVAYSKYKNWPAFGELPQGHILLQDHGNEVHFRNIKVREF</sequence>
<feature type="domain" description="3-keto-alpha-glucoside-1,2-lyase/3-keto-2-hydroxy-glucal hydratase" evidence="2">
    <location>
        <begin position="243"/>
        <end position="456"/>
    </location>
</feature>
<feature type="signal peptide" evidence="1">
    <location>
        <begin position="1"/>
        <end position="19"/>
    </location>
</feature>
<dbReference type="EMBL" id="PDUD01000061">
    <property type="protein sequence ID" value="PHN01164.1"/>
    <property type="molecule type" value="Genomic_DNA"/>
</dbReference>
<evidence type="ECO:0000313" key="3">
    <source>
        <dbReference type="EMBL" id="PHN01164.1"/>
    </source>
</evidence>
<evidence type="ECO:0000259" key="2">
    <source>
        <dbReference type="Pfam" id="PF06439"/>
    </source>
</evidence>
<dbReference type="AlphaFoldDB" id="A0A2D0MY22"/>
<evidence type="ECO:0000256" key="1">
    <source>
        <dbReference type="SAM" id="SignalP"/>
    </source>
</evidence>
<name>A0A2D0MY22_FLAN2</name>
<reference evidence="3 4" key="1">
    <citation type="submission" date="2017-10" db="EMBL/GenBank/DDBJ databases">
        <title>The draft genome sequence of Lewinella nigricans NBRC 102662.</title>
        <authorList>
            <person name="Wang K."/>
        </authorList>
    </citation>
    <scope>NUCLEOTIDE SEQUENCE [LARGE SCALE GENOMIC DNA]</scope>
    <source>
        <strain evidence="3 4">NBRC 102662</strain>
    </source>
</reference>
<feature type="chain" id="PRO_5012519503" description="3-keto-alpha-glucoside-1,2-lyase/3-keto-2-hydroxy-glucal hydratase domain-containing protein" evidence="1">
    <location>
        <begin position="20"/>
        <end position="458"/>
    </location>
</feature>
<evidence type="ECO:0000313" key="4">
    <source>
        <dbReference type="Proteomes" id="UP000223913"/>
    </source>
</evidence>
<dbReference type="Gene3D" id="2.60.120.560">
    <property type="entry name" value="Exo-inulinase, domain 1"/>
    <property type="match status" value="2"/>
</dbReference>
<comment type="caution">
    <text evidence="3">The sequence shown here is derived from an EMBL/GenBank/DDBJ whole genome shotgun (WGS) entry which is preliminary data.</text>
</comment>
<feature type="domain" description="3-keto-alpha-glucoside-1,2-lyase/3-keto-2-hydroxy-glucal hydratase" evidence="2">
    <location>
        <begin position="23"/>
        <end position="210"/>
    </location>
</feature>
<keyword evidence="1" id="KW-0732">Signal</keyword>
<proteinExistence type="predicted"/>
<dbReference type="OrthoDB" id="9806233at2"/>
<protein>
    <recommendedName>
        <fullName evidence="2">3-keto-alpha-glucoside-1,2-lyase/3-keto-2-hydroxy-glucal hydratase domain-containing protein</fullName>
    </recommendedName>
</protein>
<dbReference type="Proteomes" id="UP000223913">
    <property type="component" value="Unassembled WGS sequence"/>
</dbReference>
<keyword evidence="4" id="KW-1185">Reference proteome</keyword>
<dbReference type="InterPro" id="IPR010496">
    <property type="entry name" value="AL/BT2_dom"/>
</dbReference>